<comment type="caution">
    <text evidence="1">The sequence shown here is derived from an EMBL/GenBank/DDBJ whole genome shotgun (WGS) entry which is preliminary data.</text>
</comment>
<dbReference type="AlphaFoldDB" id="A0AAV7G9P6"/>
<accession>A0AAV7G9P6</accession>
<gene>
    <name evidence="1" type="ORF">IEQ34_017229</name>
</gene>
<dbReference type="EMBL" id="JAGFBR010000016">
    <property type="protein sequence ID" value="KAH0452905.1"/>
    <property type="molecule type" value="Genomic_DNA"/>
</dbReference>
<organism evidence="1 2">
    <name type="scientific">Dendrobium chrysotoxum</name>
    <name type="common">Orchid</name>
    <dbReference type="NCBI Taxonomy" id="161865"/>
    <lineage>
        <taxon>Eukaryota</taxon>
        <taxon>Viridiplantae</taxon>
        <taxon>Streptophyta</taxon>
        <taxon>Embryophyta</taxon>
        <taxon>Tracheophyta</taxon>
        <taxon>Spermatophyta</taxon>
        <taxon>Magnoliopsida</taxon>
        <taxon>Liliopsida</taxon>
        <taxon>Asparagales</taxon>
        <taxon>Orchidaceae</taxon>
        <taxon>Epidendroideae</taxon>
        <taxon>Malaxideae</taxon>
        <taxon>Dendrobiinae</taxon>
        <taxon>Dendrobium</taxon>
    </lineage>
</organism>
<evidence type="ECO:0000313" key="1">
    <source>
        <dbReference type="EMBL" id="KAH0452905.1"/>
    </source>
</evidence>
<protein>
    <submittedName>
        <fullName evidence="1">Uncharacterized protein</fullName>
    </submittedName>
</protein>
<name>A0AAV7G9P6_DENCH</name>
<proteinExistence type="predicted"/>
<dbReference type="Proteomes" id="UP000775213">
    <property type="component" value="Unassembled WGS sequence"/>
</dbReference>
<keyword evidence="2" id="KW-1185">Reference proteome</keyword>
<sequence length="79" mass="8900">MSGRVNLAIRRVGSEFEFPTRLPIRVGLGSTRLNAGLRKSSGVVLVELAVGQVNRRWSKKARFMVGSREGKIRFEKEEQ</sequence>
<reference evidence="1 2" key="1">
    <citation type="journal article" date="2021" name="Hortic Res">
        <title>Chromosome-scale assembly of the Dendrobium chrysotoxum genome enhances the understanding of orchid evolution.</title>
        <authorList>
            <person name="Zhang Y."/>
            <person name="Zhang G.Q."/>
            <person name="Zhang D."/>
            <person name="Liu X.D."/>
            <person name="Xu X.Y."/>
            <person name="Sun W.H."/>
            <person name="Yu X."/>
            <person name="Zhu X."/>
            <person name="Wang Z.W."/>
            <person name="Zhao X."/>
            <person name="Zhong W.Y."/>
            <person name="Chen H."/>
            <person name="Yin W.L."/>
            <person name="Huang T."/>
            <person name="Niu S.C."/>
            <person name="Liu Z.J."/>
        </authorList>
    </citation>
    <scope>NUCLEOTIDE SEQUENCE [LARGE SCALE GENOMIC DNA]</scope>
    <source>
        <strain evidence="1">Lindl</strain>
    </source>
</reference>
<evidence type="ECO:0000313" key="2">
    <source>
        <dbReference type="Proteomes" id="UP000775213"/>
    </source>
</evidence>